<reference evidence="3" key="3">
    <citation type="submission" date="2020-12" db="UniProtKB">
        <authorList>
            <consortium name="EnsemblPlants"/>
        </authorList>
    </citation>
    <scope>IDENTIFICATION</scope>
</reference>
<dbReference type="Proteomes" id="UP000006727">
    <property type="component" value="Chromosome 13"/>
</dbReference>
<dbReference type="EMBL" id="ABEU02000013">
    <property type="protein sequence ID" value="PNR42398.1"/>
    <property type="molecule type" value="Genomic_DNA"/>
</dbReference>
<feature type="chain" id="PRO_5043158127" description="Pectinesterase inhibitor domain-containing protein" evidence="1">
    <location>
        <begin position="25"/>
        <end position="241"/>
    </location>
</feature>
<dbReference type="RefSeq" id="XP_024392169.1">
    <property type="nucleotide sequence ID" value="XM_024536401.2"/>
</dbReference>
<keyword evidence="4" id="KW-1185">Reference proteome</keyword>
<dbReference type="PANTHER" id="PTHR36806">
    <property type="entry name" value="ADENINE PHOSPHORIBOSYLTRANSFERASE"/>
    <property type="match status" value="1"/>
</dbReference>
<evidence type="ECO:0000313" key="2">
    <source>
        <dbReference type="EMBL" id="PNR42398.1"/>
    </source>
</evidence>
<dbReference type="OrthoDB" id="641593at2759"/>
<dbReference type="GeneID" id="112290273"/>
<protein>
    <recommendedName>
        <fullName evidence="5">Pectinesterase inhibitor domain-containing protein</fullName>
    </recommendedName>
</protein>
<dbReference type="OMA" id="NYAWREL"/>
<dbReference type="Gramene" id="Pp3c13_11400V3.1">
    <property type="protein sequence ID" value="Pp3c13_11400V3.1"/>
    <property type="gene ID" value="Pp3c13_11400"/>
</dbReference>
<name>A0A2K1JLH0_PHYPA</name>
<dbReference type="FunCoup" id="A0A2K1JLH0">
    <property type="interactions" value="639"/>
</dbReference>
<dbReference type="EnsemblPlants" id="Pp3c13_11400V3.2">
    <property type="protein sequence ID" value="Pp3c13_11400V3.2"/>
    <property type="gene ID" value="Pp3c13_11400"/>
</dbReference>
<organism evidence="2">
    <name type="scientific">Physcomitrium patens</name>
    <name type="common">Spreading-leaved earth moss</name>
    <name type="synonym">Physcomitrella patens</name>
    <dbReference type="NCBI Taxonomy" id="3218"/>
    <lineage>
        <taxon>Eukaryota</taxon>
        <taxon>Viridiplantae</taxon>
        <taxon>Streptophyta</taxon>
        <taxon>Embryophyta</taxon>
        <taxon>Bryophyta</taxon>
        <taxon>Bryophytina</taxon>
        <taxon>Bryopsida</taxon>
        <taxon>Funariidae</taxon>
        <taxon>Funariales</taxon>
        <taxon>Funariaceae</taxon>
        <taxon>Physcomitrium</taxon>
    </lineage>
</organism>
<dbReference type="Gramene" id="Pp3c13_11400V3.2">
    <property type="protein sequence ID" value="Pp3c13_11400V3.2"/>
    <property type="gene ID" value="Pp3c13_11400"/>
</dbReference>
<dbReference type="KEGG" id="ppp:112290273"/>
<feature type="signal peptide" evidence="1">
    <location>
        <begin position="1"/>
        <end position="24"/>
    </location>
</feature>
<evidence type="ECO:0000313" key="3">
    <source>
        <dbReference type="EnsemblPlants" id="Pp3c13_11400V3.1"/>
    </source>
</evidence>
<evidence type="ECO:0000313" key="4">
    <source>
        <dbReference type="Proteomes" id="UP000006727"/>
    </source>
</evidence>
<reference evidence="2 4" key="1">
    <citation type="journal article" date="2008" name="Science">
        <title>The Physcomitrella genome reveals evolutionary insights into the conquest of land by plants.</title>
        <authorList>
            <person name="Rensing S."/>
            <person name="Lang D."/>
            <person name="Zimmer A."/>
            <person name="Terry A."/>
            <person name="Salamov A."/>
            <person name="Shapiro H."/>
            <person name="Nishiyama T."/>
            <person name="Perroud P.-F."/>
            <person name="Lindquist E."/>
            <person name="Kamisugi Y."/>
            <person name="Tanahashi T."/>
            <person name="Sakakibara K."/>
            <person name="Fujita T."/>
            <person name="Oishi K."/>
            <person name="Shin-I T."/>
            <person name="Kuroki Y."/>
            <person name="Toyoda A."/>
            <person name="Suzuki Y."/>
            <person name="Hashimoto A."/>
            <person name="Yamaguchi K."/>
            <person name="Sugano A."/>
            <person name="Kohara Y."/>
            <person name="Fujiyama A."/>
            <person name="Anterola A."/>
            <person name="Aoki S."/>
            <person name="Ashton N."/>
            <person name="Barbazuk W.B."/>
            <person name="Barker E."/>
            <person name="Bennetzen J."/>
            <person name="Bezanilla M."/>
            <person name="Blankenship R."/>
            <person name="Cho S.H."/>
            <person name="Dutcher S."/>
            <person name="Estelle M."/>
            <person name="Fawcett J.A."/>
            <person name="Gundlach H."/>
            <person name="Hanada K."/>
            <person name="Heyl A."/>
            <person name="Hicks K.A."/>
            <person name="Hugh J."/>
            <person name="Lohr M."/>
            <person name="Mayer K."/>
            <person name="Melkozernov A."/>
            <person name="Murata T."/>
            <person name="Nelson D."/>
            <person name="Pils B."/>
            <person name="Prigge M."/>
            <person name="Reiss B."/>
            <person name="Renner T."/>
            <person name="Rombauts S."/>
            <person name="Rushton P."/>
            <person name="Sanderfoot A."/>
            <person name="Schween G."/>
            <person name="Shiu S.-H."/>
            <person name="Stueber K."/>
            <person name="Theodoulou F.L."/>
            <person name="Tu H."/>
            <person name="Van de Peer Y."/>
            <person name="Verrier P.J."/>
            <person name="Waters E."/>
            <person name="Wood A."/>
            <person name="Yang L."/>
            <person name="Cove D."/>
            <person name="Cuming A."/>
            <person name="Hasebe M."/>
            <person name="Lucas S."/>
            <person name="Mishler D.B."/>
            <person name="Reski R."/>
            <person name="Grigoriev I."/>
            <person name="Quatrano R.S."/>
            <person name="Boore J.L."/>
        </authorList>
    </citation>
    <scope>NUCLEOTIDE SEQUENCE [LARGE SCALE GENOMIC DNA]</scope>
    <source>
        <strain evidence="3 4">cv. Gransden 2004</strain>
    </source>
</reference>
<keyword evidence="1" id="KW-0732">Signal</keyword>
<proteinExistence type="predicted"/>
<evidence type="ECO:0000256" key="1">
    <source>
        <dbReference type="SAM" id="SignalP"/>
    </source>
</evidence>
<dbReference type="AlphaFoldDB" id="A0A2K1JLH0"/>
<evidence type="ECO:0008006" key="5">
    <source>
        <dbReference type="Google" id="ProtNLM"/>
    </source>
</evidence>
<dbReference type="EnsemblPlants" id="Pp3c13_11400V3.1">
    <property type="protein sequence ID" value="Pp3c13_11400V3.1"/>
    <property type="gene ID" value="Pp3c13_11400"/>
</dbReference>
<sequence>MSSGLMLPIVVMVGLALLPSSVSANAGPGTTAPPSGAAGTVNGPAWAAPAAIIATLRSLSLALQSLFNRLASARVARGDLAGAERARNIANTMGNGLQWWAGLGTMSWDYITNYVFTQSVARGMGLSQAMGHLSDLSSIVAEVTQLGSDGERLQWLARNYSRAFAVAKSALGNLLSVFDHDGAIRNCVLAIQREFLEGDLLRDVLRLGPTDFESIVRMSKDVLQRIFASAQNGQGQRDAEL</sequence>
<gene>
    <name evidence="3" type="primary">LOC112290273</name>
    <name evidence="2" type="ORF">PHYPA_017227</name>
</gene>
<dbReference type="PaxDb" id="3218-PP1S5_307V6.1"/>
<reference evidence="2 4" key="2">
    <citation type="journal article" date="2018" name="Plant J.">
        <title>The Physcomitrella patens chromosome-scale assembly reveals moss genome structure and evolution.</title>
        <authorList>
            <person name="Lang D."/>
            <person name="Ullrich K.K."/>
            <person name="Murat F."/>
            <person name="Fuchs J."/>
            <person name="Jenkins J."/>
            <person name="Haas F.B."/>
            <person name="Piednoel M."/>
            <person name="Gundlach H."/>
            <person name="Van Bel M."/>
            <person name="Meyberg R."/>
            <person name="Vives C."/>
            <person name="Morata J."/>
            <person name="Symeonidi A."/>
            <person name="Hiss M."/>
            <person name="Muchero W."/>
            <person name="Kamisugi Y."/>
            <person name="Saleh O."/>
            <person name="Blanc G."/>
            <person name="Decker E.L."/>
            <person name="van Gessel N."/>
            <person name="Grimwood J."/>
            <person name="Hayes R.D."/>
            <person name="Graham S.W."/>
            <person name="Gunter L.E."/>
            <person name="McDaniel S.F."/>
            <person name="Hoernstein S.N.W."/>
            <person name="Larsson A."/>
            <person name="Li F.W."/>
            <person name="Perroud P.F."/>
            <person name="Phillips J."/>
            <person name="Ranjan P."/>
            <person name="Rokshar D.S."/>
            <person name="Rothfels C.J."/>
            <person name="Schneider L."/>
            <person name="Shu S."/>
            <person name="Stevenson D.W."/>
            <person name="Thummler F."/>
            <person name="Tillich M."/>
            <person name="Villarreal Aguilar J.C."/>
            <person name="Widiez T."/>
            <person name="Wong G.K."/>
            <person name="Wymore A."/>
            <person name="Zhang Y."/>
            <person name="Zimmer A.D."/>
            <person name="Quatrano R.S."/>
            <person name="Mayer K.F.X."/>
            <person name="Goodstein D."/>
            <person name="Casacuberta J.M."/>
            <person name="Vandepoele K."/>
            <person name="Reski R."/>
            <person name="Cuming A.C."/>
            <person name="Tuskan G.A."/>
            <person name="Maumus F."/>
            <person name="Salse J."/>
            <person name="Schmutz J."/>
            <person name="Rensing S.A."/>
        </authorList>
    </citation>
    <scope>NUCLEOTIDE SEQUENCE [LARGE SCALE GENOMIC DNA]</scope>
    <source>
        <strain evidence="3 4">cv. Gransden 2004</strain>
    </source>
</reference>
<accession>A0A2K1JLH0</accession>